<feature type="region of interest" description="Disordered" evidence="1">
    <location>
        <begin position="118"/>
        <end position="184"/>
    </location>
</feature>
<evidence type="ECO:0000313" key="2">
    <source>
        <dbReference type="EMBL" id="MBZ5709115.1"/>
    </source>
</evidence>
<keyword evidence="3" id="KW-1185">Reference proteome</keyword>
<name>A0ABS7TLN7_9BACT</name>
<evidence type="ECO:0000313" key="3">
    <source>
        <dbReference type="Proteomes" id="UP001139031"/>
    </source>
</evidence>
<feature type="compositionally biased region" description="Low complexity" evidence="1">
    <location>
        <begin position="140"/>
        <end position="149"/>
    </location>
</feature>
<proteinExistence type="predicted"/>
<dbReference type="EMBL" id="JAIRAU010000003">
    <property type="protein sequence ID" value="MBZ5709115.1"/>
    <property type="molecule type" value="Genomic_DNA"/>
</dbReference>
<dbReference type="Proteomes" id="UP001139031">
    <property type="component" value="Unassembled WGS sequence"/>
</dbReference>
<feature type="compositionally biased region" description="Pro residues" evidence="1">
    <location>
        <begin position="161"/>
        <end position="176"/>
    </location>
</feature>
<organism evidence="2 3">
    <name type="scientific">Nannocystis pusilla</name>
    <dbReference type="NCBI Taxonomy" id="889268"/>
    <lineage>
        <taxon>Bacteria</taxon>
        <taxon>Pseudomonadati</taxon>
        <taxon>Myxococcota</taxon>
        <taxon>Polyangia</taxon>
        <taxon>Nannocystales</taxon>
        <taxon>Nannocystaceae</taxon>
        <taxon>Nannocystis</taxon>
    </lineage>
</organism>
<sequence>MAHTLPGLTDAFTLLLSGWLAWVQVPEPPPADDIQWIAPAGCGGRDALLARIAERRGRPLEPGQARLVARATSSGPGRHRLELEFDVVGRHDARVLVARSCAALVDAAALVVTLAVDGSSGEASPVPPPEPLDEPPPEPALETESVVPPVVRPEPALDAVPGPPATAEPLTPPPPPPRRRPGGFLRLHGLGELGALPGPTGGVGLAGGLLWRWFRLELHAGYLAPSARRAFDTDIRVSLVTAGALGCVRLGRRALELPICLGLEAGGLPGAADGPGGRIAAVGRWLAATGGAGAAVRVHPRVAVWAFLHGLAAIQYGTFVLRTGDQDFPLHDPGIGSGRLALGVEVRFGDPR</sequence>
<evidence type="ECO:0000256" key="1">
    <source>
        <dbReference type="SAM" id="MobiDB-lite"/>
    </source>
</evidence>
<protein>
    <submittedName>
        <fullName evidence="2">Uncharacterized protein</fullName>
    </submittedName>
</protein>
<dbReference type="RefSeq" id="WP_224190893.1">
    <property type="nucleotide sequence ID" value="NZ_JAIRAU010000003.1"/>
</dbReference>
<gene>
    <name evidence="2" type="ORF">K7C98_07575</name>
</gene>
<comment type="caution">
    <text evidence="2">The sequence shown here is derived from an EMBL/GenBank/DDBJ whole genome shotgun (WGS) entry which is preliminary data.</text>
</comment>
<reference evidence="2" key="1">
    <citation type="submission" date="2021-08" db="EMBL/GenBank/DDBJ databases">
        <authorList>
            <person name="Stevens D.C."/>
        </authorList>
    </citation>
    <scope>NUCLEOTIDE SEQUENCE</scope>
    <source>
        <strain evidence="2">DSM 53165</strain>
    </source>
</reference>
<accession>A0ABS7TLN7</accession>